<evidence type="ECO:0000313" key="3">
    <source>
        <dbReference type="Proteomes" id="UP000292118"/>
    </source>
</evidence>
<accession>A0A4P6F0R5</accession>
<organism evidence="2 3">
    <name type="scientific">Xylanimonas protaetiae</name>
    <dbReference type="NCBI Taxonomy" id="2509457"/>
    <lineage>
        <taxon>Bacteria</taxon>
        <taxon>Bacillati</taxon>
        <taxon>Actinomycetota</taxon>
        <taxon>Actinomycetes</taxon>
        <taxon>Micrococcales</taxon>
        <taxon>Promicromonosporaceae</taxon>
        <taxon>Xylanimonas</taxon>
    </lineage>
</organism>
<dbReference type="InterPro" id="IPR029058">
    <property type="entry name" value="AB_hydrolase_fold"/>
</dbReference>
<dbReference type="RefSeq" id="WP_129186740.1">
    <property type="nucleotide sequence ID" value="NZ_CP035493.1"/>
</dbReference>
<dbReference type="EMBL" id="CP035493">
    <property type="protein sequence ID" value="QAY69340.1"/>
    <property type="molecule type" value="Genomic_DNA"/>
</dbReference>
<proteinExistence type="predicted"/>
<name>A0A4P6F0R5_9MICO</name>
<dbReference type="Proteomes" id="UP000292118">
    <property type="component" value="Chromosome"/>
</dbReference>
<dbReference type="OrthoDB" id="9801217at2"/>
<feature type="domain" description="Serine aminopeptidase S33" evidence="1">
    <location>
        <begin position="86"/>
        <end position="266"/>
    </location>
</feature>
<gene>
    <name evidence="2" type="ORF">ET471_04195</name>
</gene>
<sequence length="356" mass="37969">MQSSEWHEDVLGADFEQRTLPLPGSEATLVRHVPSTRDATPRRVAVLYVHGFVDYFFHPHVARALASPESLRVPGAERGDSRGGGAGYAFYAVDLRGFGRSLAAHTAAGKDPNLAPDLALHAQDLDAAAAAVRGAGHERLVVLGHSMGGLVTTLWAAGRPGRADALVLNSPWFDLNESWLMRGPVTRALAAVGRVAPRLVVGGLHEHYGRALHADSGGEWDFDPAWKPHEGFPVRAGWISTVRAAQRRLGTGALDVGVPTLVVASARSGPHKTAHPEVLTTDSVLSVDHIRAGAQRIGSDITFEQVDGGAHDLALSPSPAREEYLRVVTTWLAKRVPRPPDRAVRGQAAGNRSAAR</sequence>
<dbReference type="KEGG" id="xya:ET471_04195"/>
<keyword evidence="3" id="KW-1185">Reference proteome</keyword>
<dbReference type="Gene3D" id="3.40.50.1820">
    <property type="entry name" value="alpha/beta hydrolase"/>
    <property type="match status" value="1"/>
</dbReference>
<keyword evidence="2" id="KW-0378">Hydrolase</keyword>
<dbReference type="InterPro" id="IPR022742">
    <property type="entry name" value="Hydrolase_4"/>
</dbReference>
<evidence type="ECO:0000259" key="1">
    <source>
        <dbReference type="Pfam" id="PF12146"/>
    </source>
</evidence>
<protein>
    <submittedName>
        <fullName evidence="2">Alpha/beta hydrolase</fullName>
    </submittedName>
</protein>
<dbReference type="GO" id="GO:0016787">
    <property type="term" value="F:hydrolase activity"/>
    <property type="evidence" value="ECO:0007669"/>
    <property type="project" value="UniProtKB-KW"/>
</dbReference>
<dbReference type="SUPFAM" id="SSF53474">
    <property type="entry name" value="alpha/beta-Hydrolases"/>
    <property type="match status" value="1"/>
</dbReference>
<dbReference type="Pfam" id="PF12146">
    <property type="entry name" value="Hydrolase_4"/>
    <property type="match status" value="1"/>
</dbReference>
<reference evidence="2 3" key="1">
    <citation type="submission" date="2019-01" db="EMBL/GenBank/DDBJ databases">
        <title>Genome sequencing of strain FW10M-9.</title>
        <authorList>
            <person name="Heo J."/>
            <person name="Kim S.-J."/>
            <person name="Kim J.-S."/>
            <person name="Hong S.-B."/>
            <person name="Kwon S.-W."/>
        </authorList>
    </citation>
    <scope>NUCLEOTIDE SEQUENCE [LARGE SCALE GENOMIC DNA]</scope>
    <source>
        <strain evidence="2 3">FW10M-9</strain>
    </source>
</reference>
<dbReference type="InterPro" id="IPR051044">
    <property type="entry name" value="MAG_DAG_Lipase"/>
</dbReference>
<evidence type="ECO:0000313" key="2">
    <source>
        <dbReference type="EMBL" id="QAY69340.1"/>
    </source>
</evidence>
<dbReference type="PANTHER" id="PTHR11614">
    <property type="entry name" value="PHOSPHOLIPASE-RELATED"/>
    <property type="match status" value="1"/>
</dbReference>
<dbReference type="AlphaFoldDB" id="A0A4P6F0R5"/>